<dbReference type="InterPro" id="IPR050346">
    <property type="entry name" value="FMO-like"/>
</dbReference>
<dbReference type="SUPFAM" id="SSF51905">
    <property type="entry name" value="FAD/NAD(P)-binding domain"/>
    <property type="match status" value="1"/>
</dbReference>
<keyword evidence="1" id="KW-0285">Flavoprotein</keyword>
<organism evidence="6 7">
    <name type="scientific">Pleomassaria siparia CBS 279.74</name>
    <dbReference type="NCBI Taxonomy" id="1314801"/>
    <lineage>
        <taxon>Eukaryota</taxon>
        <taxon>Fungi</taxon>
        <taxon>Dikarya</taxon>
        <taxon>Ascomycota</taxon>
        <taxon>Pezizomycotina</taxon>
        <taxon>Dothideomycetes</taxon>
        <taxon>Pleosporomycetidae</taxon>
        <taxon>Pleosporales</taxon>
        <taxon>Pleomassariaceae</taxon>
        <taxon>Pleomassaria</taxon>
    </lineage>
</organism>
<dbReference type="Pfam" id="PF07992">
    <property type="entry name" value="Pyr_redox_2"/>
    <property type="match status" value="1"/>
</dbReference>
<dbReference type="Proteomes" id="UP000799428">
    <property type="component" value="Unassembled WGS sequence"/>
</dbReference>
<evidence type="ECO:0000256" key="1">
    <source>
        <dbReference type="ARBA" id="ARBA00022630"/>
    </source>
</evidence>
<gene>
    <name evidence="6" type="ORF">K504DRAFT_490501</name>
</gene>
<dbReference type="InterPro" id="IPR045632">
    <property type="entry name" value="DUF6314"/>
</dbReference>
<dbReference type="OrthoDB" id="66881at2759"/>
<sequence>MKSVLVVGAGPAGLVAAKTLLQHGNGKHFKVTVFEAADKVGGMWRADANEEGEKCSPNMRTNLSRFTVAFSDLSWNSVSLEDTEDKENTAAHTQAPPPMFPKAWQVGLYLQRYAHTYIPNGIILCNREVLKADIIESRPLRWSITSLDKVTNATHKNEFDQLIIASGFFSQPFNAIDAPERHDATSGTQVQHSAKFRDVSTFSHDGANIVVIGGGISGSEAAAAAAFQISNRKYAPGQKHGRNADSKVIHIVNRPFYCLPRYLPQDPYDPTKQDYRLAPSFLPLDLVLYNLSRRGEGDIYASNGKVPPEKAKKGHDFIRSCIGNDQRELGSSELVYRQEHVQYPSYTGISDMYSEFVRSGLIELKQGHATSIALGDSGTSLTIDVQAKSPWSTTSADARQPPIRDMAGVVEATGFRTNLEYLSETVKKDLQFDEECARLPLLLGKGSVFGGERYRREIAFVGFYEGPYWSVMEAQAQLVAATWSGVATGHSDLYSPSDQDALRKEIKTGNLDIPQFWMSDYVGLVEEISREAGLERVDLGFGGRSGPAFPARYAGSNCNKEQANKTIQEVQEVLRGSKDNARFVAAATFRAMQGSWTLERKIDSRHISMPGGTFKGTASFHPRSPTNSAYSAEYLYIEEGILKMDNGYTFPATRRYAYRYSEAIDTITAWFVADDGVSVGAFFNRWEFQKPTNDQCGWIARGNHWCSPDTYKNNCEFRFRGASLETFGITYEATGPKKDYTHESWYKRPSPAKIEGGT</sequence>
<evidence type="ECO:0000256" key="3">
    <source>
        <dbReference type="ARBA" id="ARBA00023002"/>
    </source>
</evidence>
<evidence type="ECO:0000256" key="2">
    <source>
        <dbReference type="ARBA" id="ARBA00022827"/>
    </source>
</evidence>
<evidence type="ECO:0000313" key="6">
    <source>
        <dbReference type="EMBL" id="KAF2710363.1"/>
    </source>
</evidence>
<dbReference type="Gene3D" id="3.50.50.60">
    <property type="entry name" value="FAD/NAD(P)-binding domain"/>
    <property type="match status" value="1"/>
</dbReference>
<dbReference type="InterPro" id="IPR023753">
    <property type="entry name" value="FAD/NAD-binding_dom"/>
</dbReference>
<evidence type="ECO:0000313" key="7">
    <source>
        <dbReference type="Proteomes" id="UP000799428"/>
    </source>
</evidence>
<dbReference type="GO" id="GO:0016491">
    <property type="term" value="F:oxidoreductase activity"/>
    <property type="evidence" value="ECO:0007669"/>
    <property type="project" value="UniProtKB-KW"/>
</dbReference>
<evidence type="ECO:0000259" key="5">
    <source>
        <dbReference type="Pfam" id="PF19834"/>
    </source>
</evidence>
<keyword evidence="7" id="KW-1185">Reference proteome</keyword>
<proteinExistence type="predicted"/>
<dbReference type="EMBL" id="MU005769">
    <property type="protein sequence ID" value="KAF2710363.1"/>
    <property type="molecule type" value="Genomic_DNA"/>
</dbReference>
<name>A0A6G1KCK1_9PLEO</name>
<dbReference type="PRINTS" id="PR00411">
    <property type="entry name" value="PNDRDTASEI"/>
</dbReference>
<evidence type="ECO:0000259" key="4">
    <source>
        <dbReference type="Pfam" id="PF07992"/>
    </source>
</evidence>
<keyword evidence="3" id="KW-0560">Oxidoreductase</keyword>
<keyword evidence="2" id="KW-0274">FAD</keyword>
<dbReference type="PRINTS" id="PR00368">
    <property type="entry name" value="FADPNR"/>
</dbReference>
<feature type="domain" description="DUF6314" evidence="5">
    <location>
        <begin position="592"/>
        <end position="748"/>
    </location>
</feature>
<accession>A0A6G1KCK1</accession>
<reference evidence="6" key="1">
    <citation type="journal article" date="2020" name="Stud. Mycol.">
        <title>101 Dothideomycetes genomes: a test case for predicting lifestyles and emergence of pathogens.</title>
        <authorList>
            <person name="Haridas S."/>
            <person name="Albert R."/>
            <person name="Binder M."/>
            <person name="Bloem J."/>
            <person name="Labutti K."/>
            <person name="Salamov A."/>
            <person name="Andreopoulos B."/>
            <person name="Baker S."/>
            <person name="Barry K."/>
            <person name="Bills G."/>
            <person name="Bluhm B."/>
            <person name="Cannon C."/>
            <person name="Castanera R."/>
            <person name="Culley D."/>
            <person name="Daum C."/>
            <person name="Ezra D."/>
            <person name="Gonzalez J."/>
            <person name="Henrissat B."/>
            <person name="Kuo A."/>
            <person name="Liang C."/>
            <person name="Lipzen A."/>
            <person name="Lutzoni F."/>
            <person name="Magnuson J."/>
            <person name="Mondo S."/>
            <person name="Nolan M."/>
            <person name="Ohm R."/>
            <person name="Pangilinan J."/>
            <person name="Park H.-J."/>
            <person name="Ramirez L."/>
            <person name="Alfaro M."/>
            <person name="Sun H."/>
            <person name="Tritt A."/>
            <person name="Yoshinaga Y."/>
            <person name="Zwiers L.-H."/>
            <person name="Turgeon B."/>
            <person name="Goodwin S."/>
            <person name="Spatafora J."/>
            <person name="Crous P."/>
            <person name="Grigoriev I."/>
        </authorList>
    </citation>
    <scope>NUCLEOTIDE SEQUENCE</scope>
    <source>
        <strain evidence="6">CBS 279.74</strain>
    </source>
</reference>
<dbReference type="AlphaFoldDB" id="A0A6G1KCK1"/>
<feature type="domain" description="FAD/NAD(P)-binding" evidence="4">
    <location>
        <begin position="3"/>
        <end position="226"/>
    </location>
</feature>
<dbReference type="Pfam" id="PF19834">
    <property type="entry name" value="DUF6314"/>
    <property type="match status" value="1"/>
</dbReference>
<dbReference type="PANTHER" id="PTHR23023">
    <property type="entry name" value="DIMETHYLANILINE MONOOXYGENASE"/>
    <property type="match status" value="1"/>
</dbReference>
<protein>
    <submittedName>
        <fullName evidence="6">Uncharacterized protein</fullName>
    </submittedName>
</protein>
<dbReference type="InterPro" id="IPR036188">
    <property type="entry name" value="FAD/NAD-bd_sf"/>
</dbReference>